<evidence type="ECO:0000313" key="2">
    <source>
        <dbReference type="Proteomes" id="UP001178461"/>
    </source>
</evidence>
<organism evidence="1 2">
    <name type="scientific">Podarcis lilfordi</name>
    <name type="common">Lilford's wall lizard</name>
    <dbReference type="NCBI Taxonomy" id="74358"/>
    <lineage>
        <taxon>Eukaryota</taxon>
        <taxon>Metazoa</taxon>
        <taxon>Chordata</taxon>
        <taxon>Craniata</taxon>
        <taxon>Vertebrata</taxon>
        <taxon>Euteleostomi</taxon>
        <taxon>Lepidosauria</taxon>
        <taxon>Squamata</taxon>
        <taxon>Bifurcata</taxon>
        <taxon>Unidentata</taxon>
        <taxon>Episquamata</taxon>
        <taxon>Laterata</taxon>
        <taxon>Lacertibaenia</taxon>
        <taxon>Lacertidae</taxon>
        <taxon>Podarcis</taxon>
    </lineage>
</organism>
<sequence length="78" mass="8926">MSPFYKSKQLASDICRKRSVPIATEGNGFQRIHNFLGVKALVSTLPEVNYFPIHQTKCRGEKDLRNVNPTNLKKIPQR</sequence>
<gene>
    <name evidence="1" type="ORF">PODLI_1B008473</name>
</gene>
<keyword evidence="2" id="KW-1185">Reference proteome</keyword>
<dbReference type="AlphaFoldDB" id="A0AA35L218"/>
<name>A0AA35L218_9SAUR</name>
<dbReference type="Proteomes" id="UP001178461">
    <property type="component" value="Chromosome 12"/>
</dbReference>
<evidence type="ECO:0000313" key="1">
    <source>
        <dbReference type="EMBL" id="CAI5788451.1"/>
    </source>
</evidence>
<proteinExistence type="predicted"/>
<reference evidence="1" key="1">
    <citation type="submission" date="2022-12" db="EMBL/GenBank/DDBJ databases">
        <authorList>
            <person name="Alioto T."/>
            <person name="Alioto T."/>
            <person name="Gomez Garrido J."/>
        </authorList>
    </citation>
    <scope>NUCLEOTIDE SEQUENCE</scope>
</reference>
<accession>A0AA35L218</accession>
<protein>
    <submittedName>
        <fullName evidence="1">Uncharacterized protein</fullName>
    </submittedName>
</protein>
<dbReference type="EMBL" id="OX395137">
    <property type="protein sequence ID" value="CAI5788451.1"/>
    <property type="molecule type" value="Genomic_DNA"/>
</dbReference>